<feature type="compositionally biased region" description="Basic and acidic residues" evidence="1">
    <location>
        <begin position="16"/>
        <end position="26"/>
    </location>
</feature>
<accession>A0ABU6TXT9</accession>
<dbReference type="EMBL" id="JASCZI010094237">
    <property type="protein sequence ID" value="MED6153684.1"/>
    <property type="molecule type" value="Genomic_DNA"/>
</dbReference>
<sequence length="64" mass="7150">PRTILGKLQQKSWTPRRPESHPRKPEPSNQRPGAQTLRPAPSAVRPGAQNHAQTPKFSLRHAQA</sequence>
<dbReference type="Proteomes" id="UP001341840">
    <property type="component" value="Unassembled WGS sequence"/>
</dbReference>
<proteinExistence type="predicted"/>
<evidence type="ECO:0000313" key="3">
    <source>
        <dbReference type="Proteomes" id="UP001341840"/>
    </source>
</evidence>
<feature type="region of interest" description="Disordered" evidence="1">
    <location>
        <begin position="1"/>
        <end position="64"/>
    </location>
</feature>
<keyword evidence="3" id="KW-1185">Reference proteome</keyword>
<evidence type="ECO:0000313" key="2">
    <source>
        <dbReference type="EMBL" id="MED6153684.1"/>
    </source>
</evidence>
<evidence type="ECO:0000256" key="1">
    <source>
        <dbReference type="SAM" id="MobiDB-lite"/>
    </source>
</evidence>
<gene>
    <name evidence="2" type="ORF">PIB30_104493</name>
</gene>
<feature type="non-terminal residue" evidence="2">
    <location>
        <position position="1"/>
    </location>
</feature>
<reference evidence="2 3" key="1">
    <citation type="journal article" date="2023" name="Plants (Basel)">
        <title>Bridging the Gap: Combining Genomics and Transcriptomics Approaches to Understand Stylosanthes scabra, an Orphan Legume from the Brazilian Caatinga.</title>
        <authorList>
            <person name="Ferreira-Neto J.R.C."/>
            <person name="da Silva M.D."/>
            <person name="Binneck E."/>
            <person name="de Melo N.F."/>
            <person name="da Silva R.H."/>
            <person name="de Melo A.L.T.M."/>
            <person name="Pandolfi V."/>
            <person name="Bustamante F.O."/>
            <person name="Brasileiro-Vidal A.C."/>
            <person name="Benko-Iseppon A.M."/>
        </authorList>
    </citation>
    <scope>NUCLEOTIDE SEQUENCE [LARGE SCALE GENOMIC DNA]</scope>
    <source>
        <tissue evidence="2">Leaves</tissue>
    </source>
</reference>
<comment type="caution">
    <text evidence="2">The sequence shown here is derived from an EMBL/GenBank/DDBJ whole genome shotgun (WGS) entry which is preliminary data.</text>
</comment>
<organism evidence="2 3">
    <name type="scientific">Stylosanthes scabra</name>
    <dbReference type="NCBI Taxonomy" id="79078"/>
    <lineage>
        <taxon>Eukaryota</taxon>
        <taxon>Viridiplantae</taxon>
        <taxon>Streptophyta</taxon>
        <taxon>Embryophyta</taxon>
        <taxon>Tracheophyta</taxon>
        <taxon>Spermatophyta</taxon>
        <taxon>Magnoliopsida</taxon>
        <taxon>eudicotyledons</taxon>
        <taxon>Gunneridae</taxon>
        <taxon>Pentapetalae</taxon>
        <taxon>rosids</taxon>
        <taxon>fabids</taxon>
        <taxon>Fabales</taxon>
        <taxon>Fabaceae</taxon>
        <taxon>Papilionoideae</taxon>
        <taxon>50 kb inversion clade</taxon>
        <taxon>dalbergioids sensu lato</taxon>
        <taxon>Dalbergieae</taxon>
        <taxon>Pterocarpus clade</taxon>
        <taxon>Stylosanthes</taxon>
    </lineage>
</organism>
<name>A0ABU6TXT9_9FABA</name>
<protein>
    <submittedName>
        <fullName evidence="2">Uncharacterized protein</fullName>
    </submittedName>
</protein>